<feature type="region of interest" description="Disordered" evidence="7">
    <location>
        <begin position="1"/>
        <end position="107"/>
    </location>
</feature>
<feature type="compositionally biased region" description="Low complexity" evidence="7">
    <location>
        <begin position="31"/>
        <end position="40"/>
    </location>
</feature>
<evidence type="ECO:0000313" key="10">
    <source>
        <dbReference type="Proteomes" id="UP001365128"/>
    </source>
</evidence>
<proteinExistence type="inferred from homology"/>
<evidence type="ECO:0000256" key="8">
    <source>
        <dbReference type="SAM" id="Phobius"/>
    </source>
</evidence>
<keyword evidence="3 8" id="KW-0812">Transmembrane</keyword>
<feature type="transmembrane region" description="Helical" evidence="8">
    <location>
        <begin position="384"/>
        <end position="403"/>
    </location>
</feature>
<evidence type="ECO:0000256" key="4">
    <source>
        <dbReference type="ARBA" id="ARBA00022824"/>
    </source>
</evidence>
<keyword evidence="10" id="KW-1185">Reference proteome</keyword>
<dbReference type="Pfam" id="PF07281">
    <property type="entry name" value="INSIG"/>
    <property type="match status" value="1"/>
</dbReference>
<feature type="transmembrane region" description="Helical" evidence="8">
    <location>
        <begin position="415"/>
        <end position="435"/>
    </location>
</feature>
<feature type="region of interest" description="Disordered" evidence="7">
    <location>
        <begin position="185"/>
        <end position="207"/>
    </location>
</feature>
<dbReference type="PANTHER" id="PTHR15301">
    <property type="entry name" value="INSULIN-INDUCED GENE 1"/>
    <property type="match status" value="1"/>
</dbReference>
<comment type="similarity">
    <text evidence="2">Belongs to the INSIG family.</text>
</comment>
<evidence type="ECO:0000256" key="3">
    <source>
        <dbReference type="ARBA" id="ARBA00022692"/>
    </source>
</evidence>
<feature type="compositionally biased region" description="Low complexity" evidence="7">
    <location>
        <begin position="231"/>
        <end position="244"/>
    </location>
</feature>
<reference evidence="9 10" key="1">
    <citation type="submission" date="2024-04" db="EMBL/GenBank/DDBJ databases">
        <title>Phyllosticta paracitricarpa is synonymous to the EU quarantine fungus P. citricarpa based on phylogenomic analyses.</title>
        <authorList>
            <consortium name="Lawrence Berkeley National Laboratory"/>
            <person name="Van Ingen-Buijs V.A."/>
            <person name="Van Westerhoven A.C."/>
            <person name="Haridas S."/>
            <person name="Skiadas P."/>
            <person name="Martin F."/>
            <person name="Groenewald J.Z."/>
            <person name="Crous P.W."/>
            <person name="Seidl M.F."/>
        </authorList>
    </citation>
    <scope>NUCLEOTIDE SEQUENCE [LARGE SCALE GENOMIC DNA]</scope>
    <source>
        <strain evidence="9 10">CBS 122670</strain>
    </source>
</reference>
<keyword evidence="5 8" id="KW-1133">Transmembrane helix</keyword>
<dbReference type="InterPro" id="IPR025929">
    <property type="entry name" value="INSIG_fam"/>
</dbReference>
<feature type="transmembrane region" description="Helical" evidence="8">
    <location>
        <begin position="496"/>
        <end position="513"/>
    </location>
</feature>
<dbReference type="EMBL" id="JBBPDW010000035">
    <property type="protein sequence ID" value="KAK7536694.1"/>
    <property type="molecule type" value="Genomic_DNA"/>
</dbReference>
<organism evidence="9 10">
    <name type="scientific">Phyllosticta citricarpa</name>
    <dbReference type="NCBI Taxonomy" id="55181"/>
    <lineage>
        <taxon>Eukaryota</taxon>
        <taxon>Fungi</taxon>
        <taxon>Dikarya</taxon>
        <taxon>Ascomycota</taxon>
        <taxon>Pezizomycotina</taxon>
        <taxon>Dothideomycetes</taxon>
        <taxon>Dothideomycetes incertae sedis</taxon>
        <taxon>Botryosphaeriales</taxon>
        <taxon>Phyllostictaceae</taxon>
        <taxon>Phyllosticta</taxon>
    </lineage>
</organism>
<feature type="region of interest" description="Disordered" evidence="7">
    <location>
        <begin position="221"/>
        <end position="256"/>
    </location>
</feature>
<sequence length="536" mass="56322">MTADPNGDSHSSNPPILRPLPRRPFELNLQSASSSSGSSPSHPPTPPRLSTDFSAQLESRLSSQQQNTSRHGPLRRSSSRLNNTLDATYSDDADSPSADVPRSRSTQNLTSSTLFGIYQPTMAYFNGSGSGDINRDSSEPATPWGTGAETPSSTYYPDAYASNPYYCSRALDMDKLRASAEPAGLGSGYAGSGGVDTTESGATSSRGGIVGGAGAALGGVVAPPADDARRNSTTSSASSSYSKSRPSRDHHRRASQDYLHLHQKRALPLLVRGAALFVIGVAYGVIISHLHENIHISHARVADGIDRRNWPYLLLWGCAGVALGSALPWVDWVWDGDRRRPVAGRRKSEAFGRDAAGSDWIEAVRSIGAFVGIAFAIRKLPWQSTLQVSLTLALVNPALWYLLDRSKPGFTLSSAVGLAGTFVLLLLGEAAPVVIPAPPIVGANVSASSNNAPSTTGPAALRWRQSMGMSNGGGGSGKEALLFAAGPSYEQLGTATWFWSVLFCSCVCFGNIGRRLFVSTSASTSPAAAAVAAGKE</sequence>
<evidence type="ECO:0000256" key="2">
    <source>
        <dbReference type="ARBA" id="ARBA00007475"/>
    </source>
</evidence>
<keyword evidence="4" id="KW-0256">Endoplasmic reticulum</keyword>
<feature type="compositionally biased region" description="Polar residues" evidence="7">
    <location>
        <begin position="51"/>
        <end position="70"/>
    </location>
</feature>
<evidence type="ECO:0000256" key="6">
    <source>
        <dbReference type="ARBA" id="ARBA00023136"/>
    </source>
</evidence>
<gene>
    <name evidence="9" type="ORF">IWX46DRAFT_665487</name>
</gene>
<feature type="transmembrane region" description="Helical" evidence="8">
    <location>
        <begin position="310"/>
        <end position="334"/>
    </location>
</feature>
<evidence type="ECO:0000256" key="1">
    <source>
        <dbReference type="ARBA" id="ARBA00004477"/>
    </source>
</evidence>
<evidence type="ECO:0000256" key="7">
    <source>
        <dbReference type="SAM" id="MobiDB-lite"/>
    </source>
</evidence>
<evidence type="ECO:0000313" key="9">
    <source>
        <dbReference type="EMBL" id="KAK7536694.1"/>
    </source>
</evidence>
<comment type="caution">
    <text evidence="9">The sequence shown here is derived from an EMBL/GenBank/DDBJ whole genome shotgun (WGS) entry which is preliminary data.</text>
</comment>
<feature type="compositionally biased region" description="Polar residues" evidence="7">
    <location>
        <begin position="195"/>
        <end position="206"/>
    </location>
</feature>
<dbReference type="Proteomes" id="UP001365128">
    <property type="component" value="Unassembled WGS sequence"/>
</dbReference>
<protein>
    <submittedName>
        <fullName evidence="9">Insulin-induced protein-domain-containing protein</fullName>
    </submittedName>
</protein>
<evidence type="ECO:0000256" key="5">
    <source>
        <dbReference type="ARBA" id="ARBA00022989"/>
    </source>
</evidence>
<name>A0ABR1LNC7_9PEZI</name>
<dbReference type="PANTHER" id="PTHR15301:SF3">
    <property type="entry name" value="PROTEIN NSG1-RELATED"/>
    <property type="match status" value="1"/>
</dbReference>
<comment type="subcellular location">
    <subcellularLocation>
        <location evidence="1">Endoplasmic reticulum membrane</location>
        <topology evidence="1">Multi-pass membrane protein</topology>
    </subcellularLocation>
</comment>
<feature type="transmembrane region" description="Helical" evidence="8">
    <location>
        <begin position="269"/>
        <end position="290"/>
    </location>
</feature>
<accession>A0ABR1LNC7</accession>
<feature type="compositionally biased region" description="Gly residues" evidence="7">
    <location>
        <begin position="185"/>
        <end position="194"/>
    </location>
</feature>
<keyword evidence="6 8" id="KW-0472">Membrane</keyword>